<dbReference type="PANTHER" id="PTHR14218:SF19">
    <property type="entry name" value="SERINE PROTEASE AORO, PUTATIVE (AFU_ORTHOLOGUE AFUA_6G10250)-RELATED"/>
    <property type="match status" value="1"/>
</dbReference>
<dbReference type="Proteomes" id="UP000241818">
    <property type="component" value="Unassembled WGS sequence"/>
</dbReference>
<comment type="subcellular location">
    <subcellularLocation>
        <location evidence="1">Secreted</location>
        <location evidence="1">Extracellular space</location>
    </subcellularLocation>
</comment>
<protein>
    <recommendedName>
        <fullName evidence="10">Peptidase S53 domain-containing protein</fullName>
    </recommendedName>
</protein>
<feature type="active site" description="Charge relay system" evidence="8">
    <location>
        <position position="563"/>
    </location>
</feature>
<evidence type="ECO:0000313" key="11">
    <source>
        <dbReference type="EMBL" id="PSS16699.1"/>
    </source>
</evidence>
<dbReference type="STRING" id="857342.A0A2T3AZX0"/>
<reference evidence="11 12" key="1">
    <citation type="journal article" date="2018" name="New Phytol.">
        <title>Comparative genomics and transcriptomics depict ericoid mycorrhizal fungi as versatile saprotrophs and plant mutualists.</title>
        <authorList>
            <person name="Martino E."/>
            <person name="Morin E."/>
            <person name="Grelet G.A."/>
            <person name="Kuo A."/>
            <person name="Kohler A."/>
            <person name="Daghino S."/>
            <person name="Barry K.W."/>
            <person name="Cichocki N."/>
            <person name="Clum A."/>
            <person name="Dockter R.B."/>
            <person name="Hainaut M."/>
            <person name="Kuo R.C."/>
            <person name="LaButti K."/>
            <person name="Lindahl B.D."/>
            <person name="Lindquist E.A."/>
            <person name="Lipzen A."/>
            <person name="Khouja H.R."/>
            <person name="Magnuson J."/>
            <person name="Murat C."/>
            <person name="Ohm R.A."/>
            <person name="Singer S.W."/>
            <person name="Spatafora J.W."/>
            <person name="Wang M."/>
            <person name="Veneault-Fourrey C."/>
            <person name="Henrissat B."/>
            <person name="Grigoriev I.V."/>
            <person name="Martin F.M."/>
            <person name="Perotto S."/>
        </authorList>
    </citation>
    <scope>NUCLEOTIDE SEQUENCE [LARGE SCALE GENOMIC DNA]</scope>
    <source>
        <strain evidence="11 12">ATCC 22711</strain>
    </source>
</reference>
<feature type="active site" description="Charge relay system" evidence="8">
    <location>
        <position position="313"/>
    </location>
</feature>
<dbReference type="GO" id="GO:0004252">
    <property type="term" value="F:serine-type endopeptidase activity"/>
    <property type="evidence" value="ECO:0007669"/>
    <property type="project" value="UniProtKB-UniRule"/>
</dbReference>
<keyword evidence="3 8" id="KW-0479">Metal-binding</keyword>
<keyword evidence="6 8" id="KW-0106">Calcium</keyword>
<dbReference type="GO" id="GO:0005576">
    <property type="term" value="C:extracellular region"/>
    <property type="evidence" value="ECO:0007669"/>
    <property type="project" value="UniProtKB-SubCell"/>
</dbReference>
<sequence length="646" mass="68916">MQLLGLAIVTAFAARVIAAPFPENHVVHERRDYVPKAWIKRDRLSADVELPVRVGMTQRNLENGYDLLLEVSKHDSPRYGQHYSAEEVADIFAPSQSTVDAVRDWLLSAGIPAERISQSVNKQWMQFDAAAGELESLLKTEYHVYEHSGTGQSTVACDSYHVPSHIQQHVDYITPGIKLFAPSRGQSGLEKRTFGVTSGKGQAGTLPPLKKTLGMTIEELLAYPELAVCDIAITPACVAALYNVTAGSKAAPGNELGIFEDLGDYVSQTDLNLFFATFAQRIPPGTAPIFKGIDGAAIPANNEFNAGGESDLDFQISYPLIYPQNSVLFQTDDPVYEAQYTYQGFLNNFLDALDGSYCSSIDPLDPPYPDTQSGGYKGSLQCGVYKPTNVISISYGGQEADLPEAYQTRQCNEFMKLGMQGVSVILASGDSGVAGPSGCLGTGQIFSPDFPASCPYLTAVGATYLPSGANVKTDSEVAVSRFGSGGGFSNIYAMPSYQSAAVNEYLTNSPPPYPSYSTTNNENIGANGGIFNRAGRGYPDVSAIGDNVVIFNNVAPTLIGGTSAAAPAFASILNLINEERIAANKSTVGFVNPTLYANPQVLHDITSGTNPGCNTTGFSASAGWDPVTGLGTPNYPKMLELFMSLD</sequence>
<dbReference type="InterPro" id="IPR036852">
    <property type="entry name" value="Peptidase_S8/S53_dom_sf"/>
</dbReference>
<feature type="binding site" evidence="8">
    <location>
        <position position="623"/>
    </location>
    <ligand>
        <name>Ca(2+)</name>
        <dbReference type="ChEBI" id="CHEBI:29108"/>
    </ligand>
</feature>
<dbReference type="OrthoDB" id="409122at2759"/>
<dbReference type="InParanoid" id="A0A2T3AZX0"/>
<feature type="chain" id="PRO_5015643118" description="Peptidase S53 domain-containing protein" evidence="9">
    <location>
        <begin position="19"/>
        <end position="646"/>
    </location>
</feature>
<keyword evidence="2 8" id="KW-0645">Protease</keyword>
<evidence type="ECO:0000256" key="7">
    <source>
        <dbReference type="ARBA" id="ARBA00023145"/>
    </source>
</evidence>
<evidence type="ECO:0000256" key="3">
    <source>
        <dbReference type="ARBA" id="ARBA00022723"/>
    </source>
</evidence>
<dbReference type="AlphaFoldDB" id="A0A2T3AZX0"/>
<feature type="domain" description="Peptidase S53" evidence="10">
    <location>
        <begin position="232"/>
        <end position="645"/>
    </location>
</feature>
<dbReference type="GO" id="GO:0006508">
    <property type="term" value="P:proteolysis"/>
    <property type="evidence" value="ECO:0007669"/>
    <property type="project" value="UniProtKB-KW"/>
</dbReference>
<dbReference type="PANTHER" id="PTHR14218">
    <property type="entry name" value="PROTEASE S8 TRIPEPTIDYL PEPTIDASE I CLN2"/>
    <property type="match status" value="1"/>
</dbReference>
<dbReference type="GO" id="GO:0008240">
    <property type="term" value="F:tripeptidyl-peptidase activity"/>
    <property type="evidence" value="ECO:0007669"/>
    <property type="project" value="TreeGrafter"/>
</dbReference>
<evidence type="ECO:0000313" key="12">
    <source>
        <dbReference type="Proteomes" id="UP000241818"/>
    </source>
</evidence>
<dbReference type="CDD" id="cd11377">
    <property type="entry name" value="Pro-peptidase_S53"/>
    <property type="match status" value="1"/>
</dbReference>
<evidence type="ECO:0000259" key="10">
    <source>
        <dbReference type="PROSITE" id="PS51695"/>
    </source>
</evidence>
<gene>
    <name evidence="11" type="ORF">M430DRAFT_67039</name>
</gene>
<evidence type="ECO:0000256" key="9">
    <source>
        <dbReference type="SAM" id="SignalP"/>
    </source>
</evidence>
<dbReference type="RefSeq" id="XP_024720207.1">
    <property type="nucleotide sequence ID" value="XM_024869264.1"/>
</dbReference>
<dbReference type="CDD" id="cd04056">
    <property type="entry name" value="Peptidases_S53"/>
    <property type="match status" value="1"/>
</dbReference>
<feature type="signal peptide" evidence="9">
    <location>
        <begin position="1"/>
        <end position="18"/>
    </location>
</feature>
<feature type="active site" description="Charge relay system" evidence="8">
    <location>
        <position position="309"/>
    </location>
</feature>
<feature type="binding site" evidence="8">
    <location>
        <position position="625"/>
    </location>
    <ligand>
        <name>Ca(2+)</name>
        <dbReference type="ChEBI" id="CHEBI:29108"/>
    </ligand>
</feature>
<dbReference type="Pfam" id="PF09286">
    <property type="entry name" value="Pro-kuma_activ"/>
    <property type="match status" value="1"/>
</dbReference>
<dbReference type="InterPro" id="IPR030400">
    <property type="entry name" value="Sedolisin_dom"/>
</dbReference>
<evidence type="ECO:0000256" key="8">
    <source>
        <dbReference type="PROSITE-ProRule" id="PRU01032"/>
    </source>
</evidence>
<organism evidence="11 12">
    <name type="scientific">Amorphotheca resinae ATCC 22711</name>
    <dbReference type="NCBI Taxonomy" id="857342"/>
    <lineage>
        <taxon>Eukaryota</taxon>
        <taxon>Fungi</taxon>
        <taxon>Dikarya</taxon>
        <taxon>Ascomycota</taxon>
        <taxon>Pezizomycotina</taxon>
        <taxon>Leotiomycetes</taxon>
        <taxon>Helotiales</taxon>
        <taxon>Amorphothecaceae</taxon>
        <taxon>Amorphotheca</taxon>
    </lineage>
</organism>
<keyword evidence="5 8" id="KW-0720">Serine protease</keyword>
<evidence type="ECO:0000256" key="5">
    <source>
        <dbReference type="ARBA" id="ARBA00022825"/>
    </source>
</evidence>
<dbReference type="InterPro" id="IPR050819">
    <property type="entry name" value="Tripeptidyl-peptidase_I"/>
</dbReference>
<keyword evidence="12" id="KW-1185">Reference proteome</keyword>
<evidence type="ECO:0000256" key="1">
    <source>
        <dbReference type="ARBA" id="ARBA00004239"/>
    </source>
</evidence>
<dbReference type="SUPFAM" id="SSF54897">
    <property type="entry name" value="Protease propeptides/inhibitors"/>
    <property type="match status" value="1"/>
</dbReference>
<dbReference type="Gene3D" id="3.40.50.200">
    <property type="entry name" value="Peptidase S8/S53 domain"/>
    <property type="match status" value="1"/>
</dbReference>
<dbReference type="InterPro" id="IPR015366">
    <property type="entry name" value="S53_propep"/>
</dbReference>
<dbReference type="GO" id="GO:0046872">
    <property type="term" value="F:metal ion binding"/>
    <property type="evidence" value="ECO:0007669"/>
    <property type="project" value="UniProtKB-UniRule"/>
</dbReference>
<dbReference type="SUPFAM" id="SSF52743">
    <property type="entry name" value="Subtilisin-like"/>
    <property type="match status" value="1"/>
</dbReference>
<dbReference type="GeneID" id="36577345"/>
<accession>A0A2T3AZX0</accession>
<evidence type="ECO:0000256" key="4">
    <source>
        <dbReference type="ARBA" id="ARBA00022801"/>
    </source>
</evidence>
<comment type="cofactor">
    <cofactor evidence="8">
        <name>Ca(2+)</name>
        <dbReference type="ChEBI" id="CHEBI:29108"/>
    </cofactor>
    <text evidence="8">Binds 1 Ca(2+) ion per subunit.</text>
</comment>
<feature type="binding site" evidence="8">
    <location>
        <position position="605"/>
    </location>
    <ligand>
        <name>Ca(2+)</name>
        <dbReference type="ChEBI" id="CHEBI:29108"/>
    </ligand>
</feature>
<dbReference type="EMBL" id="KZ679012">
    <property type="protein sequence ID" value="PSS16699.1"/>
    <property type="molecule type" value="Genomic_DNA"/>
</dbReference>
<feature type="binding site" evidence="8">
    <location>
        <position position="604"/>
    </location>
    <ligand>
        <name>Ca(2+)</name>
        <dbReference type="ChEBI" id="CHEBI:29108"/>
    </ligand>
</feature>
<evidence type="ECO:0000256" key="6">
    <source>
        <dbReference type="ARBA" id="ARBA00022837"/>
    </source>
</evidence>
<keyword evidence="9" id="KW-0732">Signal</keyword>
<proteinExistence type="predicted"/>
<keyword evidence="7" id="KW-0865">Zymogen</keyword>
<name>A0A2T3AZX0_AMORE</name>
<dbReference type="PROSITE" id="PS51695">
    <property type="entry name" value="SEDOLISIN"/>
    <property type="match status" value="1"/>
</dbReference>
<keyword evidence="4 8" id="KW-0378">Hydrolase</keyword>
<dbReference type="SMART" id="SM00944">
    <property type="entry name" value="Pro-kuma_activ"/>
    <property type="match status" value="1"/>
</dbReference>
<evidence type="ECO:0000256" key="2">
    <source>
        <dbReference type="ARBA" id="ARBA00022670"/>
    </source>
</evidence>